<dbReference type="InterPro" id="IPR050361">
    <property type="entry name" value="MPP/UQCRC_Complex"/>
</dbReference>
<name>A0A831PRE3_9BACT</name>
<dbReference type="Gene3D" id="3.30.830.10">
    <property type="entry name" value="Metalloenzyme, LuxS/M16 peptidase-like"/>
    <property type="match status" value="2"/>
</dbReference>
<dbReference type="EMBL" id="DSDK01000769">
    <property type="protein sequence ID" value="HDR52643.1"/>
    <property type="molecule type" value="Genomic_DNA"/>
</dbReference>
<dbReference type="GO" id="GO:0046872">
    <property type="term" value="F:metal ion binding"/>
    <property type="evidence" value="ECO:0007669"/>
    <property type="project" value="InterPro"/>
</dbReference>
<dbReference type="InterPro" id="IPR011765">
    <property type="entry name" value="Pept_M16_N"/>
</dbReference>
<dbReference type="PANTHER" id="PTHR11851:SF224">
    <property type="entry name" value="PROCESSING PROTEASE"/>
    <property type="match status" value="1"/>
</dbReference>
<proteinExistence type="predicted"/>
<evidence type="ECO:0000256" key="1">
    <source>
        <dbReference type="SAM" id="SignalP"/>
    </source>
</evidence>
<evidence type="ECO:0000259" key="2">
    <source>
        <dbReference type="Pfam" id="PF00675"/>
    </source>
</evidence>
<sequence>MKKIFLFLFAGILLTFTLSAQLDRSQPPKPGPAPTVNIGDYNMFTLSNGLKVIVVENHKTPVISWQLSLDIDPVMENEAKGYVDMAGQLMRSGTKNRTKQEIDEEIDFIGASLNTFSTGIYASSLTRHKDKLLDLMSDVLLNPVFPEDELDKMVEQSISALAANENDANFMVDNLITSVVYGDEHPYGEVVTKASLENITRDHVANYYNTYFKPNTAYLVIVGDITTKEAKKLTKKYFKTWKKGNVPSATYPNPQAPAENTVAFANRDGAVQSVLAVSYPIEMQPGAPDAIKASVMNSVLGGGVFSGRLMQNLREDKAYTYGARSSLSSDKVVGRFTARTEVGNNVTDSALVEILYEMDRMVNEPVDSESLELVKNFMNGSFARSLE</sequence>
<protein>
    <submittedName>
        <fullName evidence="4">Insulinase family protein</fullName>
    </submittedName>
</protein>
<feature type="non-terminal residue" evidence="4">
    <location>
        <position position="387"/>
    </location>
</feature>
<feature type="domain" description="Peptidase M16 N-terminal" evidence="2">
    <location>
        <begin position="52"/>
        <end position="170"/>
    </location>
</feature>
<dbReference type="Pfam" id="PF05193">
    <property type="entry name" value="Peptidase_M16_C"/>
    <property type="match status" value="1"/>
</dbReference>
<dbReference type="Proteomes" id="UP000886047">
    <property type="component" value="Unassembled WGS sequence"/>
</dbReference>
<dbReference type="SUPFAM" id="SSF63411">
    <property type="entry name" value="LuxS/MPP-like metallohydrolase"/>
    <property type="match status" value="2"/>
</dbReference>
<feature type="chain" id="PRO_5032595295" evidence="1">
    <location>
        <begin position="21"/>
        <end position="387"/>
    </location>
</feature>
<dbReference type="InterPro" id="IPR011249">
    <property type="entry name" value="Metalloenz_LuxS/M16"/>
</dbReference>
<comment type="caution">
    <text evidence="4">The sequence shown here is derived from an EMBL/GenBank/DDBJ whole genome shotgun (WGS) entry which is preliminary data.</text>
</comment>
<dbReference type="InterPro" id="IPR007863">
    <property type="entry name" value="Peptidase_M16_C"/>
</dbReference>
<gene>
    <name evidence="4" type="ORF">ENN90_13670</name>
</gene>
<organism evidence="4">
    <name type="scientific">Mariniphaga anaerophila</name>
    <dbReference type="NCBI Taxonomy" id="1484053"/>
    <lineage>
        <taxon>Bacteria</taxon>
        <taxon>Pseudomonadati</taxon>
        <taxon>Bacteroidota</taxon>
        <taxon>Bacteroidia</taxon>
        <taxon>Marinilabiliales</taxon>
        <taxon>Prolixibacteraceae</taxon>
        <taxon>Mariniphaga</taxon>
    </lineage>
</organism>
<dbReference type="Pfam" id="PF00675">
    <property type="entry name" value="Peptidase_M16"/>
    <property type="match status" value="1"/>
</dbReference>
<keyword evidence="1" id="KW-0732">Signal</keyword>
<feature type="signal peptide" evidence="1">
    <location>
        <begin position="1"/>
        <end position="20"/>
    </location>
</feature>
<dbReference type="PANTHER" id="PTHR11851">
    <property type="entry name" value="METALLOPROTEASE"/>
    <property type="match status" value="1"/>
</dbReference>
<reference evidence="4" key="1">
    <citation type="journal article" date="2020" name="mSystems">
        <title>Genome- and Community-Level Interaction Insights into Carbon Utilization and Element Cycling Functions of Hydrothermarchaeota in Hydrothermal Sediment.</title>
        <authorList>
            <person name="Zhou Z."/>
            <person name="Liu Y."/>
            <person name="Xu W."/>
            <person name="Pan J."/>
            <person name="Luo Z.H."/>
            <person name="Li M."/>
        </authorList>
    </citation>
    <scope>NUCLEOTIDE SEQUENCE [LARGE SCALE GENOMIC DNA]</scope>
    <source>
        <strain evidence="4">SpSt-1217</strain>
    </source>
</reference>
<feature type="domain" description="Peptidase M16 C-terminal" evidence="3">
    <location>
        <begin position="198"/>
        <end position="376"/>
    </location>
</feature>
<evidence type="ECO:0000313" key="4">
    <source>
        <dbReference type="EMBL" id="HDR52643.1"/>
    </source>
</evidence>
<dbReference type="AlphaFoldDB" id="A0A831PRE3"/>
<evidence type="ECO:0000259" key="3">
    <source>
        <dbReference type="Pfam" id="PF05193"/>
    </source>
</evidence>
<accession>A0A831PRE3</accession>